<feature type="domain" description="Phage-Barnase-EndoU-ColicinE5/D-RelE like nuclease 4" evidence="1">
    <location>
        <begin position="26"/>
        <end position="175"/>
    </location>
</feature>
<protein>
    <recommendedName>
        <fullName evidence="1">Phage-Barnase-EndoU-ColicinE5/D-RelE like nuclease 4 domain-containing protein</fullName>
    </recommendedName>
</protein>
<dbReference type="Pfam" id="PF18813">
    <property type="entry name" value="PBECR4"/>
    <property type="match status" value="1"/>
</dbReference>
<organism evidence="2 3">
    <name type="scientific">Clostridium vincentii</name>
    <dbReference type="NCBI Taxonomy" id="52704"/>
    <lineage>
        <taxon>Bacteria</taxon>
        <taxon>Bacillati</taxon>
        <taxon>Bacillota</taxon>
        <taxon>Clostridia</taxon>
        <taxon>Eubacteriales</taxon>
        <taxon>Clostridiaceae</taxon>
        <taxon>Clostridium</taxon>
    </lineage>
</organism>
<name>A0A2T0BBV2_9CLOT</name>
<proteinExistence type="predicted"/>
<dbReference type="AlphaFoldDB" id="A0A2T0BBV2"/>
<dbReference type="InterPro" id="IPR041420">
    <property type="entry name" value="PBECR4"/>
</dbReference>
<evidence type="ECO:0000259" key="1">
    <source>
        <dbReference type="Pfam" id="PF18813"/>
    </source>
</evidence>
<evidence type="ECO:0000313" key="2">
    <source>
        <dbReference type="EMBL" id="PRR81358.1"/>
    </source>
</evidence>
<gene>
    <name evidence="2" type="ORF">CLVI_25910</name>
</gene>
<dbReference type="EMBL" id="PVXQ01000031">
    <property type="protein sequence ID" value="PRR81358.1"/>
    <property type="molecule type" value="Genomic_DNA"/>
</dbReference>
<accession>A0A2T0BBV2</accession>
<reference evidence="2 3" key="1">
    <citation type="submission" date="2018-03" db="EMBL/GenBank/DDBJ databases">
        <title>Genome sequence of Clostridium vincentii DSM 10228.</title>
        <authorList>
            <person name="Poehlein A."/>
            <person name="Daniel R."/>
        </authorList>
    </citation>
    <scope>NUCLEOTIDE SEQUENCE [LARGE SCALE GENOMIC DNA]</scope>
    <source>
        <strain evidence="2 3">DSM 10228</strain>
    </source>
</reference>
<evidence type="ECO:0000313" key="3">
    <source>
        <dbReference type="Proteomes" id="UP000239471"/>
    </source>
</evidence>
<keyword evidence="3" id="KW-1185">Reference proteome</keyword>
<dbReference type="RefSeq" id="WP_106060509.1">
    <property type="nucleotide sequence ID" value="NZ_PVXQ01000031.1"/>
</dbReference>
<comment type="caution">
    <text evidence="2">The sequence shown here is derived from an EMBL/GenBank/DDBJ whole genome shotgun (WGS) entry which is preliminary data.</text>
</comment>
<dbReference type="OrthoDB" id="2969511at2"/>
<sequence>MLTKIQLLTQNEMPKISDISLLLYIEFFEENFHGKIYEYKLNNGWIVRLNMDKSRIHHLLGIQHIDSKSINKKTFINDIKNYTITIDALRDSKGKKDRFNDMKDRILMFSCLNYLLENCTYFYVDTGKVPKSMVPADFLLFNKISEKGVQLAIEKNKDNEFYKAVSLLVTRAASYDKHIADLDNYQVVELNIWGCNNKLIKNIYYSNEVEKEIAATNNRFLNYLKK</sequence>
<dbReference type="Proteomes" id="UP000239471">
    <property type="component" value="Unassembled WGS sequence"/>
</dbReference>